<keyword evidence="1" id="KW-0732">Signal</keyword>
<dbReference type="InterPro" id="IPR036278">
    <property type="entry name" value="Sialidase_sf"/>
</dbReference>
<dbReference type="CDD" id="cd15482">
    <property type="entry name" value="Sialidase_non-viral"/>
    <property type="match status" value="1"/>
</dbReference>
<reference evidence="2 3" key="1">
    <citation type="submission" date="2023-08" db="EMBL/GenBank/DDBJ databases">
        <title>Oxalobacteraceae gen .nov., isolated from river sludge outside the plant.</title>
        <authorList>
            <person name="Zhao S.Y."/>
        </authorList>
    </citation>
    <scope>NUCLEOTIDE SEQUENCE [LARGE SCALE GENOMIC DNA]</scope>
    <source>
        <strain evidence="2 3">R-40</strain>
    </source>
</reference>
<dbReference type="EMBL" id="JAUYVH010000007">
    <property type="protein sequence ID" value="MDQ9171199.1"/>
    <property type="molecule type" value="Genomic_DNA"/>
</dbReference>
<proteinExistence type="predicted"/>
<accession>A0ABU1BT11</accession>
<evidence type="ECO:0000313" key="2">
    <source>
        <dbReference type="EMBL" id="MDQ9171199.1"/>
    </source>
</evidence>
<protein>
    <submittedName>
        <fullName evidence="2">Sialidase family protein</fullName>
        <ecNumber evidence="2">3.2.1.-</ecNumber>
    </submittedName>
</protein>
<organism evidence="2 3">
    <name type="scientific">Keguizhuia sedimenti</name>
    <dbReference type="NCBI Taxonomy" id="3064264"/>
    <lineage>
        <taxon>Bacteria</taxon>
        <taxon>Pseudomonadati</taxon>
        <taxon>Pseudomonadota</taxon>
        <taxon>Betaproteobacteria</taxon>
        <taxon>Burkholderiales</taxon>
        <taxon>Oxalobacteraceae</taxon>
        <taxon>Keguizhuia</taxon>
    </lineage>
</organism>
<keyword evidence="2" id="KW-0326">Glycosidase</keyword>
<gene>
    <name evidence="2" type="ORF">Q8A64_12365</name>
</gene>
<name>A0ABU1BT11_9BURK</name>
<feature type="chain" id="PRO_5046197713" evidence="1">
    <location>
        <begin position="26"/>
        <end position="412"/>
    </location>
</feature>
<comment type="caution">
    <text evidence="2">The sequence shown here is derived from an EMBL/GenBank/DDBJ whole genome shotgun (WGS) entry which is preliminary data.</text>
</comment>
<keyword evidence="3" id="KW-1185">Reference proteome</keyword>
<dbReference type="GO" id="GO:0016798">
    <property type="term" value="F:hydrolase activity, acting on glycosyl bonds"/>
    <property type="evidence" value="ECO:0007669"/>
    <property type="project" value="UniProtKB-KW"/>
</dbReference>
<dbReference type="SUPFAM" id="SSF50939">
    <property type="entry name" value="Sialidases"/>
    <property type="match status" value="1"/>
</dbReference>
<keyword evidence="2" id="KW-0378">Hydrolase</keyword>
<sequence>MQAFNQSRIRPAVFALGMLMLGWIASEPAAQPAQGATSHVAKRAKPEFGTGVAVDAQNRIWMASKETEGDAQYVVLQRSEDDGKTWTEPRRVQTEPEAVSADGENRPKIAFGTKGEIYISYTRPLSKPYTGDIRFIRSIDGGESFSAPITVHANRDVISHRFDSMMVDRTGRIYIAWVDKRDLEAASARKEKYAGAAVYYAISEDGGASFKGDYKVADHSCECCRIGMALNPDGKPELLWRHVFAPNVRDHAIAELTPAGKASAPVRASFDNWRIDACPHHGPALAYASDGKRHQAWFNVKGDEGGVFYASANPAGKLSRPMRLGSAQAQHPDVAVDGRAVAVVWKQFDGESTAVLGRLSSDGGRTWQDRELARTAGESDQPRLLKTASGIVLAWRTQDAGMQIIPFKQETR</sequence>
<dbReference type="Proteomes" id="UP001225596">
    <property type="component" value="Unassembled WGS sequence"/>
</dbReference>
<evidence type="ECO:0000256" key="1">
    <source>
        <dbReference type="SAM" id="SignalP"/>
    </source>
</evidence>
<dbReference type="RefSeq" id="WP_338437134.1">
    <property type="nucleotide sequence ID" value="NZ_JAUYVH010000007.1"/>
</dbReference>
<feature type="signal peptide" evidence="1">
    <location>
        <begin position="1"/>
        <end position="25"/>
    </location>
</feature>
<evidence type="ECO:0000313" key="3">
    <source>
        <dbReference type="Proteomes" id="UP001225596"/>
    </source>
</evidence>
<dbReference type="EC" id="3.2.1.-" evidence="2"/>
<dbReference type="Gene3D" id="2.120.10.10">
    <property type="match status" value="1"/>
</dbReference>